<protein>
    <submittedName>
        <fullName evidence="1">Uncharacterized protein</fullName>
    </submittedName>
</protein>
<dbReference type="HOGENOM" id="CLU_1855173_0_0_1"/>
<dbReference type="RefSeq" id="XP_006668679.1">
    <property type="nucleotide sequence ID" value="XM_006668616.1"/>
</dbReference>
<dbReference type="GeneID" id="18165491"/>
<evidence type="ECO:0000313" key="2">
    <source>
        <dbReference type="Proteomes" id="UP000001610"/>
    </source>
</evidence>
<sequence length="138" mass="15698">MAFMERELLLKAPQMLGAWNTERQTRYRGVALSQWRSLADIGLVYTAFAGVDLAKPPREHQLWQARSNVAVDACFGIRRKAGCRLCFTGAGVWPLRSNERRQVVHGWRGYHDMSKTISVTTKIADEPHVAVQGEFQRI</sequence>
<dbReference type="AlphaFoldDB" id="G3JAY1"/>
<gene>
    <name evidence="1" type="ORF">CCM_03465</name>
</gene>
<keyword evidence="2" id="KW-1185">Reference proteome</keyword>
<dbReference type="Proteomes" id="UP000001610">
    <property type="component" value="Unassembled WGS sequence"/>
</dbReference>
<organism evidence="1 2">
    <name type="scientific">Cordyceps militaris (strain CM01)</name>
    <name type="common">Caterpillar fungus</name>
    <dbReference type="NCBI Taxonomy" id="983644"/>
    <lineage>
        <taxon>Eukaryota</taxon>
        <taxon>Fungi</taxon>
        <taxon>Dikarya</taxon>
        <taxon>Ascomycota</taxon>
        <taxon>Pezizomycotina</taxon>
        <taxon>Sordariomycetes</taxon>
        <taxon>Hypocreomycetidae</taxon>
        <taxon>Hypocreales</taxon>
        <taxon>Cordycipitaceae</taxon>
        <taxon>Cordyceps</taxon>
    </lineage>
</organism>
<dbReference type="InParanoid" id="G3JAY1"/>
<reference evidence="1 2" key="1">
    <citation type="journal article" date="2011" name="Genome Biol.">
        <title>Genome sequence of the insect pathogenic fungus Cordyceps militaris, a valued traditional Chinese medicine.</title>
        <authorList>
            <person name="Zheng P."/>
            <person name="Xia Y."/>
            <person name="Xiao G."/>
            <person name="Xiong C."/>
            <person name="Hu X."/>
            <person name="Zhang S."/>
            <person name="Zheng H."/>
            <person name="Huang Y."/>
            <person name="Zhou Y."/>
            <person name="Wang S."/>
            <person name="Zhao G.P."/>
            <person name="Liu X."/>
            <person name="St Leger R.J."/>
            <person name="Wang C."/>
        </authorList>
    </citation>
    <scope>NUCLEOTIDE SEQUENCE [LARGE SCALE GENOMIC DNA]</scope>
    <source>
        <strain evidence="1 2">CM01</strain>
    </source>
</reference>
<dbReference type="EMBL" id="JH126400">
    <property type="protein sequence ID" value="EGX95193.1"/>
    <property type="molecule type" value="Genomic_DNA"/>
</dbReference>
<accession>G3JAY1</accession>
<name>G3JAY1_CORMM</name>
<proteinExistence type="predicted"/>
<dbReference type="KEGG" id="cmt:CCM_03465"/>
<dbReference type="VEuPathDB" id="FungiDB:CCM_03465"/>
<evidence type="ECO:0000313" key="1">
    <source>
        <dbReference type="EMBL" id="EGX95193.1"/>
    </source>
</evidence>